<evidence type="ECO:0000313" key="2">
    <source>
        <dbReference type="Proteomes" id="UP000708208"/>
    </source>
</evidence>
<accession>A0A8J2NSD7</accession>
<evidence type="ECO:0000313" key="1">
    <source>
        <dbReference type="EMBL" id="CAG7724187.1"/>
    </source>
</evidence>
<feature type="non-terminal residue" evidence="1">
    <location>
        <position position="1"/>
    </location>
</feature>
<sequence>AGKRTRISCLLRELYGSGVDRVRIQRQVFETPSKKKVEISI</sequence>
<protein>
    <submittedName>
        <fullName evidence="1">Uncharacterized protein</fullName>
    </submittedName>
</protein>
<organism evidence="1 2">
    <name type="scientific">Allacma fusca</name>
    <dbReference type="NCBI Taxonomy" id="39272"/>
    <lineage>
        <taxon>Eukaryota</taxon>
        <taxon>Metazoa</taxon>
        <taxon>Ecdysozoa</taxon>
        <taxon>Arthropoda</taxon>
        <taxon>Hexapoda</taxon>
        <taxon>Collembola</taxon>
        <taxon>Symphypleona</taxon>
        <taxon>Sminthuridae</taxon>
        <taxon>Allacma</taxon>
    </lineage>
</organism>
<proteinExistence type="predicted"/>
<dbReference type="EMBL" id="CAJVCH010106609">
    <property type="protein sequence ID" value="CAG7724187.1"/>
    <property type="molecule type" value="Genomic_DNA"/>
</dbReference>
<dbReference type="AlphaFoldDB" id="A0A8J2NSD7"/>
<name>A0A8J2NSD7_9HEXA</name>
<comment type="caution">
    <text evidence="1">The sequence shown here is derived from an EMBL/GenBank/DDBJ whole genome shotgun (WGS) entry which is preliminary data.</text>
</comment>
<reference evidence="1" key="1">
    <citation type="submission" date="2021-06" db="EMBL/GenBank/DDBJ databases">
        <authorList>
            <person name="Hodson N. C."/>
            <person name="Mongue J. A."/>
            <person name="Jaron S. K."/>
        </authorList>
    </citation>
    <scope>NUCLEOTIDE SEQUENCE</scope>
</reference>
<dbReference type="Proteomes" id="UP000708208">
    <property type="component" value="Unassembled WGS sequence"/>
</dbReference>
<feature type="non-terminal residue" evidence="1">
    <location>
        <position position="41"/>
    </location>
</feature>
<keyword evidence="2" id="KW-1185">Reference proteome</keyword>
<dbReference type="OrthoDB" id="761538at2759"/>
<gene>
    <name evidence="1" type="ORF">AFUS01_LOCUS13224</name>
</gene>